<proteinExistence type="predicted"/>
<dbReference type="STRING" id="1685382.AVJ23_02000"/>
<gene>
    <name evidence="3" type="ORF">AVJ23_02000</name>
</gene>
<feature type="chain" id="PRO_5006936550" evidence="1">
    <location>
        <begin position="21"/>
        <end position="170"/>
    </location>
</feature>
<evidence type="ECO:0000313" key="4">
    <source>
        <dbReference type="Proteomes" id="UP000054396"/>
    </source>
</evidence>
<comment type="caution">
    <text evidence="3">The sequence shown here is derived from an EMBL/GenBank/DDBJ whole genome shotgun (WGS) entry which is preliminary data.</text>
</comment>
<dbReference type="SUPFAM" id="SSF50346">
    <property type="entry name" value="PRC-barrel domain"/>
    <property type="match status" value="1"/>
</dbReference>
<name>A0A0W7WPL3_9RHOB</name>
<dbReference type="Gene3D" id="2.30.30.240">
    <property type="entry name" value="PRC-barrel domain"/>
    <property type="match status" value="1"/>
</dbReference>
<reference evidence="3 4" key="1">
    <citation type="submission" date="2015-12" db="EMBL/GenBank/DDBJ databases">
        <authorList>
            <person name="Shamseldin A."/>
            <person name="Moawad H."/>
            <person name="Abd El-Rahim W.M."/>
            <person name="Sadowsky M.J."/>
        </authorList>
    </citation>
    <scope>NUCLEOTIDE SEQUENCE [LARGE SCALE GENOMIC DNA]</scope>
    <source>
        <strain evidence="3 4">SJ5A-1</strain>
    </source>
</reference>
<feature type="domain" description="PRC-barrel" evidence="2">
    <location>
        <begin position="96"/>
        <end position="137"/>
    </location>
</feature>
<dbReference type="Pfam" id="PF05239">
    <property type="entry name" value="PRC"/>
    <property type="match status" value="1"/>
</dbReference>
<evidence type="ECO:0000256" key="1">
    <source>
        <dbReference type="SAM" id="SignalP"/>
    </source>
</evidence>
<evidence type="ECO:0000259" key="2">
    <source>
        <dbReference type="Pfam" id="PF05239"/>
    </source>
</evidence>
<dbReference type="AlphaFoldDB" id="A0A0W7WPL3"/>
<keyword evidence="1" id="KW-0732">Signal</keyword>
<accession>A0A0W7WPL3</accession>
<dbReference type="PANTHER" id="PTHR36505">
    <property type="entry name" value="BLR1072 PROTEIN"/>
    <property type="match status" value="1"/>
</dbReference>
<dbReference type="OrthoDB" id="6158291at2"/>
<dbReference type="PANTHER" id="PTHR36505:SF1">
    <property type="entry name" value="BLR1072 PROTEIN"/>
    <property type="match status" value="1"/>
</dbReference>
<protein>
    <submittedName>
        <fullName evidence="3">Photosystem reaction center subunit H</fullName>
    </submittedName>
</protein>
<dbReference type="InterPro" id="IPR011033">
    <property type="entry name" value="PRC_barrel-like_sf"/>
</dbReference>
<dbReference type="RefSeq" id="WP_058860468.1">
    <property type="nucleotide sequence ID" value="NZ_LPXO01000001.1"/>
</dbReference>
<dbReference type="EMBL" id="LPXO01000001">
    <property type="protein sequence ID" value="KUF12523.1"/>
    <property type="molecule type" value="Genomic_DNA"/>
</dbReference>
<dbReference type="Proteomes" id="UP000054396">
    <property type="component" value="Unassembled WGS sequence"/>
</dbReference>
<sequence>MKRIFASTLALAIGTTGAIAGSHSTDGEMKAEGDMATETHMSDGTNAMPITEMDGAELIRTRDITGGDIYTMNEANDEGSAWDADTMYTEVGAEWNDIGEIEDLVLSKDGKIIGIVAEVGGFLDIGDKHVVIDVSDLKLVPVDNMTYAYVTRLNEEDLEAMEGVDEGYWN</sequence>
<organism evidence="3 4">
    <name type="scientific">Pseudoponticoccus marisrubri</name>
    <dbReference type="NCBI Taxonomy" id="1685382"/>
    <lineage>
        <taxon>Bacteria</taxon>
        <taxon>Pseudomonadati</taxon>
        <taxon>Pseudomonadota</taxon>
        <taxon>Alphaproteobacteria</taxon>
        <taxon>Rhodobacterales</taxon>
        <taxon>Roseobacteraceae</taxon>
        <taxon>Pseudoponticoccus</taxon>
    </lineage>
</organism>
<keyword evidence="4" id="KW-1185">Reference proteome</keyword>
<feature type="signal peptide" evidence="1">
    <location>
        <begin position="1"/>
        <end position="20"/>
    </location>
</feature>
<evidence type="ECO:0000313" key="3">
    <source>
        <dbReference type="EMBL" id="KUF12523.1"/>
    </source>
</evidence>
<dbReference type="InterPro" id="IPR027275">
    <property type="entry name" value="PRC-brl_dom"/>
</dbReference>